<protein>
    <recommendedName>
        <fullName evidence="4">BSD domain-containing protein</fullName>
    </recommendedName>
</protein>
<keyword evidence="3" id="KW-1185">Reference proteome</keyword>
<proteinExistence type="predicted"/>
<evidence type="ECO:0000313" key="3">
    <source>
        <dbReference type="Proteomes" id="UP000094455"/>
    </source>
</evidence>
<dbReference type="Proteomes" id="UP000094455">
    <property type="component" value="Unassembled WGS sequence"/>
</dbReference>
<name>A0A1E3NTY2_9ASCO</name>
<dbReference type="GeneID" id="30179904"/>
<gene>
    <name evidence="2" type="ORF">PICMEDRAFT_57141</name>
</gene>
<dbReference type="OrthoDB" id="73788at2759"/>
<feature type="region of interest" description="Disordered" evidence="1">
    <location>
        <begin position="346"/>
        <end position="367"/>
    </location>
</feature>
<feature type="compositionally biased region" description="Acidic residues" evidence="1">
    <location>
        <begin position="354"/>
        <end position="367"/>
    </location>
</feature>
<feature type="region of interest" description="Disordered" evidence="1">
    <location>
        <begin position="287"/>
        <end position="317"/>
    </location>
</feature>
<accession>A0A1E3NTY2</accession>
<feature type="region of interest" description="Disordered" evidence="1">
    <location>
        <begin position="1"/>
        <end position="30"/>
    </location>
</feature>
<evidence type="ECO:0000313" key="2">
    <source>
        <dbReference type="EMBL" id="ODQ49013.1"/>
    </source>
</evidence>
<dbReference type="EMBL" id="KV454001">
    <property type="protein sequence ID" value="ODQ49013.1"/>
    <property type="molecule type" value="Genomic_DNA"/>
</dbReference>
<organism evidence="2 3">
    <name type="scientific">Pichia membranifaciens NRRL Y-2026</name>
    <dbReference type="NCBI Taxonomy" id="763406"/>
    <lineage>
        <taxon>Eukaryota</taxon>
        <taxon>Fungi</taxon>
        <taxon>Dikarya</taxon>
        <taxon>Ascomycota</taxon>
        <taxon>Saccharomycotina</taxon>
        <taxon>Pichiomycetes</taxon>
        <taxon>Pichiales</taxon>
        <taxon>Pichiaceae</taxon>
        <taxon>Pichia</taxon>
    </lineage>
</organism>
<evidence type="ECO:0008006" key="4">
    <source>
        <dbReference type="Google" id="ProtNLM"/>
    </source>
</evidence>
<sequence length="367" mass="40698">MDPEAIENTLSREAQTAAGPESVAHDEKTDELVTSLETGVDKAYSTIQDSTLSGFTKISGIVAERLPELQKQWKDVKLPQLSNVNVNVNELTKNLKFDEYVKKEDLDLLKQRGGELMSKAGENTTKVLDDLDSDLEKIENLTINYAQQLGGQIGTFFKSQVGQGAASPAADEGAKQVSAGAWNWSGWGKQLTGLIAGDSPEAVLSQEKKTELLFSLPKGISAGTRAESQVHELQSDSSIYLKAVESGEFEDYKVSDEQHAEAKELLSNDSLHLMAVYKKICDAKESEAKPLAKEESDKDEKTDTDKDADKGTNKVEQKKISDADFWKVYFGKKDQIMQDEKKRRELLEKSTTVGEDDDEEDFNWDDE</sequence>
<reference evidence="2 3" key="1">
    <citation type="journal article" date="2016" name="Proc. Natl. Acad. Sci. U.S.A.">
        <title>Comparative genomics of biotechnologically important yeasts.</title>
        <authorList>
            <person name="Riley R."/>
            <person name="Haridas S."/>
            <person name="Wolfe K.H."/>
            <person name="Lopes M.R."/>
            <person name="Hittinger C.T."/>
            <person name="Goeker M."/>
            <person name="Salamov A.A."/>
            <person name="Wisecaver J.H."/>
            <person name="Long T.M."/>
            <person name="Calvey C.H."/>
            <person name="Aerts A.L."/>
            <person name="Barry K.W."/>
            <person name="Choi C."/>
            <person name="Clum A."/>
            <person name="Coughlan A.Y."/>
            <person name="Deshpande S."/>
            <person name="Douglass A.P."/>
            <person name="Hanson S.J."/>
            <person name="Klenk H.-P."/>
            <person name="LaButti K.M."/>
            <person name="Lapidus A."/>
            <person name="Lindquist E.A."/>
            <person name="Lipzen A.M."/>
            <person name="Meier-Kolthoff J.P."/>
            <person name="Ohm R.A."/>
            <person name="Otillar R.P."/>
            <person name="Pangilinan J.L."/>
            <person name="Peng Y."/>
            <person name="Rokas A."/>
            <person name="Rosa C.A."/>
            <person name="Scheuner C."/>
            <person name="Sibirny A.A."/>
            <person name="Slot J.C."/>
            <person name="Stielow J.B."/>
            <person name="Sun H."/>
            <person name="Kurtzman C.P."/>
            <person name="Blackwell M."/>
            <person name="Grigoriev I.V."/>
            <person name="Jeffries T.W."/>
        </authorList>
    </citation>
    <scope>NUCLEOTIDE SEQUENCE [LARGE SCALE GENOMIC DNA]</scope>
    <source>
        <strain evidence="2 3">NRRL Y-2026</strain>
    </source>
</reference>
<dbReference type="RefSeq" id="XP_019020126.1">
    <property type="nucleotide sequence ID" value="XM_019163217.1"/>
</dbReference>
<dbReference type="AlphaFoldDB" id="A0A1E3NTY2"/>
<evidence type="ECO:0000256" key="1">
    <source>
        <dbReference type="SAM" id="MobiDB-lite"/>
    </source>
</evidence>